<evidence type="ECO:0000313" key="6">
    <source>
        <dbReference type="Proteomes" id="UP000813463"/>
    </source>
</evidence>
<dbReference type="RefSeq" id="XP_021862104.1">
    <property type="nucleotide sequence ID" value="XM_022006412.2"/>
</dbReference>
<reference evidence="7" key="2">
    <citation type="submission" date="2025-08" db="UniProtKB">
        <authorList>
            <consortium name="RefSeq"/>
        </authorList>
    </citation>
    <scope>IDENTIFICATION</scope>
    <source>
        <tissue evidence="7">Leaf</tissue>
    </source>
</reference>
<evidence type="ECO:0000256" key="3">
    <source>
        <dbReference type="ARBA" id="ARBA00022833"/>
    </source>
</evidence>
<dbReference type="GO" id="GO:0008270">
    <property type="term" value="F:zinc ion binding"/>
    <property type="evidence" value="ECO:0007669"/>
    <property type="project" value="UniProtKB-KW"/>
</dbReference>
<dbReference type="PANTHER" id="PTHR46951:SF2">
    <property type="entry name" value="BED-TYPE DOMAIN-CONTAINING PROTEIN"/>
    <property type="match status" value="1"/>
</dbReference>
<accession>A0A9R0K878</accession>
<dbReference type="PROSITE" id="PS50808">
    <property type="entry name" value="ZF_BED"/>
    <property type="match status" value="1"/>
</dbReference>
<evidence type="ECO:0000256" key="1">
    <source>
        <dbReference type="ARBA" id="ARBA00022723"/>
    </source>
</evidence>
<feature type="domain" description="BED-type" evidence="5">
    <location>
        <begin position="27"/>
        <end position="82"/>
    </location>
</feature>
<dbReference type="Proteomes" id="UP000813463">
    <property type="component" value="Chromosome 4"/>
</dbReference>
<evidence type="ECO:0000313" key="7">
    <source>
        <dbReference type="RefSeq" id="XP_021862104.1"/>
    </source>
</evidence>
<protein>
    <submittedName>
        <fullName evidence="7">Uncharacterized protein isoform X1</fullName>
    </submittedName>
</protein>
<sequence>MLSAANIVNMPSSALRSLKKRENVAGARPDPGWEHVTEADGDPTKIRCKYCGVVSGGIFRLKHHLVGTRYNVEPCLQVPDDVKLVFKQLLETNAEKSSRKKKILNDIGEEEEEYKLRRGGTGMDCFVNRSNPRLQSTLNQKY</sequence>
<proteinExistence type="predicted"/>
<keyword evidence="3" id="KW-0862">Zinc</keyword>
<organism evidence="6 7">
    <name type="scientific">Spinacia oleracea</name>
    <name type="common">Spinach</name>
    <dbReference type="NCBI Taxonomy" id="3562"/>
    <lineage>
        <taxon>Eukaryota</taxon>
        <taxon>Viridiplantae</taxon>
        <taxon>Streptophyta</taxon>
        <taxon>Embryophyta</taxon>
        <taxon>Tracheophyta</taxon>
        <taxon>Spermatophyta</taxon>
        <taxon>Magnoliopsida</taxon>
        <taxon>eudicotyledons</taxon>
        <taxon>Gunneridae</taxon>
        <taxon>Pentapetalae</taxon>
        <taxon>Caryophyllales</taxon>
        <taxon>Chenopodiaceae</taxon>
        <taxon>Chenopodioideae</taxon>
        <taxon>Anserineae</taxon>
        <taxon>Spinacia</taxon>
    </lineage>
</organism>
<evidence type="ECO:0000256" key="4">
    <source>
        <dbReference type="PROSITE-ProRule" id="PRU00027"/>
    </source>
</evidence>
<evidence type="ECO:0000256" key="2">
    <source>
        <dbReference type="ARBA" id="ARBA00022771"/>
    </source>
</evidence>
<gene>
    <name evidence="7" type="primary">LOC110801103</name>
</gene>
<keyword evidence="6" id="KW-1185">Reference proteome</keyword>
<dbReference type="AlphaFoldDB" id="A0A9R0K878"/>
<keyword evidence="2 4" id="KW-0863">Zinc-finger</keyword>
<evidence type="ECO:0000259" key="5">
    <source>
        <dbReference type="PROSITE" id="PS50808"/>
    </source>
</evidence>
<name>A0A9R0K878_SPIOL</name>
<reference evidence="6" key="1">
    <citation type="journal article" date="2021" name="Nat. Commun.">
        <title>Genomic analyses provide insights into spinach domestication and the genetic basis of agronomic traits.</title>
        <authorList>
            <person name="Cai X."/>
            <person name="Sun X."/>
            <person name="Xu C."/>
            <person name="Sun H."/>
            <person name="Wang X."/>
            <person name="Ge C."/>
            <person name="Zhang Z."/>
            <person name="Wang Q."/>
            <person name="Fei Z."/>
            <person name="Jiao C."/>
            <person name="Wang Q."/>
        </authorList>
    </citation>
    <scope>NUCLEOTIDE SEQUENCE [LARGE SCALE GENOMIC DNA]</scope>
    <source>
        <strain evidence="6">cv. Varoflay</strain>
    </source>
</reference>
<dbReference type="PANTHER" id="PTHR46951">
    <property type="entry name" value="BED-TYPE DOMAIN-CONTAINING PROTEIN"/>
    <property type="match status" value="1"/>
</dbReference>
<dbReference type="GO" id="GO:0003677">
    <property type="term" value="F:DNA binding"/>
    <property type="evidence" value="ECO:0007669"/>
    <property type="project" value="InterPro"/>
</dbReference>
<keyword evidence="1" id="KW-0479">Metal-binding</keyword>
<dbReference type="Pfam" id="PF02892">
    <property type="entry name" value="zf-BED"/>
    <property type="match status" value="1"/>
</dbReference>
<dbReference type="InterPro" id="IPR003656">
    <property type="entry name" value="Znf_BED"/>
</dbReference>
<dbReference type="OrthoDB" id="1435350at2759"/>